<proteinExistence type="predicted"/>
<reference evidence="1" key="1">
    <citation type="submission" date="2022-04" db="EMBL/GenBank/DDBJ databases">
        <title>Chromosome-scale genome assembly of Holotrichia oblita Faldermann.</title>
        <authorList>
            <person name="Rongchong L."/>
        </authorList>
    </citation>
    <scope>NUCLEOTIDE SEQUENCE</scope>
    <source>
        <strain evidence="1">81SQS9</strain>
    </source>
</reference>
<dbReference type="EMBL" id="CM043023">
    <property type="protein sequence ID" value="KAI4455364.1"/>
    <property type="molecule type" value="Genomic_DNA"/>
</dbReference>
<keyword evidence="2" id="KW-1185">Reference proteome</keyword>
<evidence type="ECO:0000313" key="1">
    <source>
        <dbReference type="EMBL" id="KAI4455364.1"/>
    </source>
</evidence>
<protein>
    <submittedName>
        <fullName evidence="1">Uncharacterized protein</fullName>
    </submittedName>
</protein>
<organism evidence="1 2">
    <name type="scientific">Holotrichia oblita</name>
    <name type="common">Chafer beetle</name>
    <dbReference type="NCBI Taxonomy" id="644536"/>
    <lineage>
        <taxon>Eukaryota</taxon>
        <taxon>Metazoa</taxon>
        <taxon>Ecdysozoa</taxon>
        <taxon>Arthropoda</taxon>
        <taxon>Hexapoda</taxon>
        <taxon>Insecta</taxon>
        <taxon>Pterygota</taxon>
        <taxon>Neoptera</taxon>
        <taxon>Endopterygota</taxon>
        <taxon>Coleoptera</taxon>
        <taxon>Polyphaga</taxon>
        <taxon>Scarabaeiformia</taxon>
        <taxon>Scarabaeidae</taxon>
        <taxon>Melolonthinae</taxon>
        <taxon>Holotrichia</taxon>
    </lineage>
</organism>
<comment type="caution">
    <text evidence="1">The sequence shown here is derived from an EMBL/GenBank/DDBJ whole genome shotgun (WGS) entry which is preliminary data.</text>
</comment>
<gene>
    <name evidence="1" type="ORF">MML48_9g00004747</name>
</gene>
<dbReference type="Proteomes" id="UP001056778">
    <property type="component" value="Chromosome 9"/>
</dbReference>
<name>A0ACB9SLK6_HOLOL</name>
<accession>A0ACB9SLK6</accession>
<sequence length="270" mass="30878">MLAKPESFLSTCDRFGLSTGSGHLIFHEICRILCGMMAQQLRWPTIEQAGATARYFLQKYRFPGVIGAVDGCHIPIKAPRHNAIDYFNRNSYHSVVLQGVCDEKLIFTDIFVGMPGRVHDARVFRRSPLYTEMTNDNDNLIPGNMHLLGDSAYPLLPNLLVPFRDNGHLTRQQHNYNTALSRCRSKIEQAFGRLKGKWRRLKFLDMDIENIPYAITAACVLHNYILRRDGPVEEEEQIGDVQAADDAQQDEQQEEDNNGIIKRLNIMQLF</sequence>
<evidence type="ECO:0000313" key="2">
    <source>
        <dbReference type="Proteomes" id="UP001056778"/>
    </source>
</evidence>